<sequence length="475" mass="52048">MRVVDVRVLDDSGSVVWSGPEEEYPVVAATLDPGNSALRMSAGEAGTGDGGADGSVTRCRRNDVMTTAETLGLVSRRGVPRGFLTTLPHGAVFEAGVEAFNNEHLAALDVNAVHFPLVFDNSAPATAELTAQYAAQNRMFALAGHDDRLRLAYAADPNLFAWLADSVLDTARLPYAMYSPQPVFRNFRSGEVNIQRRLQFTVPDVHIWTRPADAAEQYLHALALAAESTSFWFGGDYLHVLDSVAGTPHDDDGFYRQVAKAARGLTVVRRLSAHPKYYAQKTAILVSAGYDNVMLHNLQLDEVNAERFNIRTDDGGHPVVIHACVAMGGSRMLPLVIGRGLAGLTPQLLPPELAAIQLQFLPLHERHTDRANALAEPLREQGVRTAVDCDFHRSTGARIARLRRAWQPLVCVVGDRELTDAPRIQTSAGRSVHTDYHAFLADRMPRWQRCRPATPNRAAAPPVVKTLRPRNRGAR</sequence>
<evidence type="ECO:0000256" key="4">
    <source>
        <dbReference type="ARBA" id="ARBA00023146"/>
    </source>
</evidence>
<keyword evidence="4" id="KW-0030">Aminoacyl-tRNA synthetase</keyword>
<dbReference type="Proteomes" id="UP001057702">
    <property type="component" value="Unassembled WGS sequence"/>
</dbReference>
<dbReference type="RefSeq" id="WP_255918531.1">
    <property type="nucleotide sequence ID" value="NZ_JANFNG010000001.1"/>
</dbReference>
<keyword evidence="1" id="KW-0963">Cytoplasm</keyword>
<protein>
    <submittedName>
        <fullName evidence="6">His/Gly/Thr/Pro-type tRNA ligase C-terminal domain-containing protein</fullName>
    </submittedName>
</protein>
<evidence type="ECO:0000313" key="6">
    <source>
        <dbReference type="EMBL" id="MCQ4079620.1"/>
    </source>
</evidence>
<evidence type="ECO:0000256" key="3">
    <source>
        <dbReference type="ARBA" id="ARBA00022917"/>
    </source>
</evidence>
<dbReference type="SUPFAM" id="SSF55681">
    <property type="entry name" value="Class II aaRS and biotin synthetases"/>
    <property type="match status" value="1"/>
</dbReference>
<dbReference type="PANTHER" id="PTHR11451">
    <property type="entry name" value="THREONINE-TRNA LIGASE"/>
    <property type="match status" value="1"/>
</dbReference>
<proteinExistence type="predicted"/>
<name>A0ABT1PPL4_9ACTN</name>
<dbReference type="InterPro" id="IPR036621">
    <property type="entry name" value="Anticodon-bd_dom_sf"/>
</dbReference>
<dbReference type="GO" id="GO:0016874">
    <property type="term" value="F:ligase activity"/>
    <property type="evidence" value="ECO:0007669"/>
    <property type="project" value="UniProtKB-KW"/>
</dbReference>
<dbReference type="EMBL" id="JANFNG010000001">
    <property type="protein sequence ID" value="MCQ4079620.1"/>
    <property type="molecule type" value="Genomic_DNA"/>
</dbReference>
<keyword evidence="2" id="KW-0547">Nucleotide-binding</keyword>
<dbReference type="InterPro" id="IPR004154">
    <property type="entry name" value="Anticodon-bd"/>
</dbReference>
<dbReference type="Pfam" id="PF03129">
    <property type="entry name" value="HGTP_anticodon"/>
    <property type="match status" value="1"/>
</dbReference>
<comment type="caution">
    <text evidence="6">The sequence shown here is derived from an EMBL/GenBank/DDBJ whole genome shotgun (WGS) entry which is preliminary data.</text>
</comment>
<keyword evidence="7" id="KW-1185">Reference proteome</keyword>
<evidence type="ECO:0000256" key="2">
    <source>
        <dbReference type="ARBA" id="ARBA00022840"/>
    </source>
</evidence>
<keyword evidence="3" id="KW-0648">Protein biosynthesis</keyword>
<dbReference type="Gene3D" id="3.40.50.800">
    <property type="entry name" value="Anticodon-binding domain"/>
    <property type="match status" value="1"/>
</dbReference>
<evidence type="ECO:0000313" key="7">
    <source>
        <dbReference type="Proteomes" id="UP001057702"/>
    </source>
</evidence>
<evidence type="ECO:0000256" key="1">
    <source>
        <dbReference type="ARBA" id="ARBA00022490"/>
    </source>
</evidence>
<evidence type="ECO:0000259" key="5">
    <source>
        <dbReference type="Pfam" id="PF03129"/>
    </source>
</evidence>
<reference evidence="6" key="1">
    <citation type="submission" date="2022-06" db="EMBL/GenBank/DDBJ databases">
        <title>Draft genome sequence of Streptomyces sp. RB6PN25 isolated from peat swamp forest in Thailand.</title>
        <authorList>
            <person name="Duangmal K."/>
            <person name="Klaysubun C."/>
        </authorList>
    </citation>
    <scope>NUCLEOTIDE SEQUENCE</scope>
    <source>
        <strain evidence="6">RB6PN25</strain>
    </source>
</reference>
<keyword evidence="2" id="KW-0067">ATP-binding</keyword>
<keyword evidence="6" id="KW-0436">Ligase</keyword>
<gene>
    <name evidence="6" type="ORF">NGB36_03150</name>
</gene>
<dbReference type="SUPFAM" id="SSF52954">
    <property type="entry name" value="Class II aaRS ABD-related"/>
    <property type="match status" value="1"/>
</dbReference>
<feature type="domain" description="Anticodon-binding" evidence="5">
    <location>
        <begin position="360"/>
        <end position="420"/>
    </location>
</feature>
<dbReference type="Gene3D" id="3.30.930.10">
    <property type="entry name" value="Bira Bifunctional Protein, Domain 2"/>
    <property type="match status" value="1"/>
</dbReference>
<dbReference type="InterPro" id="IPR045864">
    <property type="entry name" value="aa-tRNA-synth_II/BPL/LPL"/>
</dbReference>
<dbReference type="PANTHER" id="PTHR11451:SF44">
    <property type="entry name" value="THREONINE--TRNA LIGASE, CHLOROPLASTIC_MITOCHONDRIAL 2"/>
    <property type="match status" value="1"/>
</dbReference>
<accession>A0ABT1PPL4</accession>
<organism evidence="6 7">
    <name type="scientific">Streptomyces humicola</name>
    <dbReference type="NCBI Taxonomy" id="2953240"/>
    <lineage>
        <taxon>Bacteria</taxon>
        <taxon>Bacillati</taxon>
        <taxon>Actinomycetota</taxon>
        <taxon>Actinomycetes</taxon>
        <taxon>Kitasatosporales</taxon>
        <taxon>Streptomycetaceae</taxon>
        <taxon>Streptomyces</taxon>
    </lineage>
</organism>